<dbReference type="KEGG" id="taer:GT409_00515"/>
<reference evidence="9 10" key="1">
    <citation type="submission" date="2020-01" db="EMBL/GenBank/DDBJ databases">
        <title>Ponticoccus aerotolerans gen. nov., sp. nov., an anaerobic bacterium and proposal of Ponticoccusceae fam. nov., Ponticoccusles ord. nov. and Ponticoccuse classis nov. in the phylum Kiritimatiellaeota.</title>
        <authorList>
            <person name="Zhou L.Y."/>
            <person name="Du Z.J."/>
        </authorList>
    </citation>
    <scope>NUCLEOTIDE SEQUENCE [LARGE SCALE GENOMIC DNA]</scope>
    <source>
        <strain evidence="9 10">S-5007</strain>
    </source>
</reference>
<evidence type="ECO:0000259" key="8">
    <source>
        <dbReference type="PROSITE" id="PS50110"/>
    </source>
</evidence>
<evidence type="ECO:0000256" key="4">
    <source>
        <dbReference type="ARBA" id="ARBA00023125"/>
    </source>
</evidence>
<dbReference type="InterPro" id="IPR020449">
    <property type="entry name" value="Tscrpt_reg_AraC-type_HTH"/>
</dbReference>
<dbReference type="Pfam" id="PF12833">
    <property type="entry name" value="HTH_18"/>
    <property type="match status" value="1"/>
</dbReference>
<dbReference type="PROSITE" id="PS50110">
    <property type="entry name" value="RESPONSE_REGULATORY"/>
    <property type="match status" value="1"/>
</dbReference>
<keyword evidence="3" id="KW-0805">Transcription regulation</keyword>
<gene>
    <name evidence="9" type="ORF">GT409_00515</name>
</gene>
<evidence type="ECO:0000313" key="10">
    <source>
        <dbReference type="Proteomes" id="UP000464954"/>
    </source>
</evidence>
<organism evidence="9 10">
    <name type="scientific">Tichowtungia aerotolerans</name>
    <dbReference type="NCBI Taxonomy" id="2697043"/>
    <lineage>
        <taxon>Bacteria</taxon>
        <taxon>Pseudomonadati</taxon>
        <taxon>Kiritimatiellota</taxon>
        <taxon>Tichowtungiia</taxon>
        <taxon>Tichowtungiales</taxon>
        <taxon>Tichowtungiaceae</taxon>
        <taxon>Tichowtungia</taxon>
    </lineage>
</organism>
<keyword evidence="5" id="KW-0804">Transcription</keyword>
<dbReference type="GO" id="GO:0000155">
    <property type="term" value="F:phosphorelay sensor kinase activity"/>
    <property type="evidence" value="ECO:0007669"/>
    <property type="project" value="TreeGrafter"/>
</dbReference>
<proteinExistence type="predicted"/>
<dbReference type="Gene3D" id="1.10.10.60">
    <property type="entry name" value="Homeodomain-like"/>
    <property type="match status" value="1"/>
</dbReference>
<dbReference type="SUPFAM" id="SSF46689">
    <property type="entry name" value="Homeodomain-like"/>
    <property type="match status" value="1"/>
</dbReference>
<dbReference type="AlphaFoldDB" id="A0A6P1M1K5"/>
<dbReference type="GO" id="GO:0003700">
    <property type="term" value="F:DNA-binding transcription factor activity"/>
    <property type="evidence" value="ECO:0007669"/>
    <property type="project" value="InterPro"/>
</dbReference>
<feature type="domain" description="HTH araC/xylS-type" evidence="7">
    <location>
        <begin position="157"/>
        <end position="256"/>
    </location>
</feature>
<accession>A0A6P1M1K5</accession>
<dbReference type="InterPro" id="IPR011006">
    <property type="entry name" value="CheY-like_superfamily"/>
</dbReference>
<protein>
    <submittedName>
        <fullName evidence="9">Response regulator</fullName>
    </submittedName>
</protein>
<evidence type="ECO:0000256" key="5">
    <source>
        <dbReference type="ARBA" id="ARBA00023163"/>
    </source>
</evidence>
<evidence type="ECO:0000256" key="2">
    <source>
        <dbReference type="ARBA" id="ARBA00023012"/>
    </source>
</evidence>
<dbReference type="InterPro" id="IPR018060">
    <property type="entry name" value="HTH_AraC"/>
</dbReference>
<dbReference type="SUPFAM" id="SSF52172">
    <property type="entry name" value="CheY-like"/>
    <property type="match status" value="1"/>
</dbReference>
<dbReference type="SMART" id="SM00448">
    <property type="entry name" value="REC"/>
    <property type="match status" value="1"/>
</dbReference>
<evidence type="ECO:0000256" key="1">
    <source>
        <dbReference type="ARBA" id="ARBA00022553"/>
    </source>
</evidence>
<dbReference type="PRINTS" id="PR00032">
    <property type="entry name" value="HTHARAC"/>
</dbReference>
<keyword evidence="4" id="KW-0238">DNA-binding</keyword>
<dbReference type="InterPro" id="IPR009057">
    <property type="entry name" value="Homeodomain-like_sf"/>
</dbReference>
<dbReference type="RefSeq" id="WP_160626026.1">
    <property type="nucleotide sequence ID" value="NZ_CP047593.1"/>
</dbReference>
<dbReference type="PANTHER" id="PTHR43547">
    <property type="entry name" value="TWO-COMPONENT HISTIDINE KINASE"/>
    <property type="match status" value="1"/>
</dbReference>
<keyword evidence="2" id="KW-0902">Two-component regulatory system</keyword>
<dbReference type="Pfam" id="PF00072">
    <property type="entry name" value="Response_reg"/>
    <property type="match status" value="1"/>
</dbReference>
<name>A0A6P1M1K5_9BACT</name>
<feature type="modified residue" description="4-aspartylphosphate" evidence="6">
    <location>
        <position position="57"/>
    </location>
</feature>
<dbReference type="CDD" id="cd17574">
    <property type="entry name" value="REC_OmpR"/>
    <property type="match status" value="1"/>
</dbReference>
<evidence type="ECO:0000256" key="6">
    <source>
        <dbReference type="PROSITE-ProRule" id="PRU00169"/>
    </source>
</evidence>
<dbReference type="EMBL" id="CP047593">
    <property type="protein sequence ID" value="QHI67992.1"/>
    <property type="molecule type" value="Genomic_DNA"/>
</dbReference>
<feature type="domain" description="Response regulatory" evidence="8">
    <location>
        <begin position="9"/>
        <end position="124"/>
    </location>
</feature>
<evidence type="ECO:0000259" key="7">
    <source>
        <dbReference type="PROSITE" id="PS01124"/>
    </source>
</evidence>
<dbReference type="PROSITE" id="PS01124">
    <property type="entry name" value="HTH_ARAC_FAMILY_2"/>
    <property type="match status" value="1"/>
</dbReference>
<evidence type="ECO:0000313" key="9">
    <source>
        <dbReference type="EMBL" id="QHI67992.1"/>
    </source>
</evidence>
<dbReference type="InterPro" id="IPR001789">
    <property type="entry name" value="Sig_transdc_resp-reg_receiver"/>
</dbReference>
<dbReference type="GO" id="GO:0043565">
    <property type="term" value="F:sequence-specific DNA binding"/>
    <property type="evidence" value="ECO:0007669"/>
    <property type="project" value="InterPro"/>
</dbReference>
<keyword evidence="10" id="KW-1185">Reference proteome</keyword>
<dbReference type="FunFam" id="3.40.50.2300:FF:000001">
    <property type="entry name" value="DNA-binding response regulator PhoB"/>
    <property type="match status" value="1"/>
</dbReference>
<dbReference type="Gene3D" id="3.40.50.2300">
    <property type="match status" value="1"/>
</dbReference>
<keyword evidence="1 6" id="KW-0597">Phosphoprotein</keyword>
<sequence>MSELYEKPVILLVEDDEDVREVLQEELGEEYCVFEAENGREALGMVEKTAPDLIVTDIMMPEMDGLELCRRLKSDELTSHVPVIMLTSRGSVENQLEGLETGADDYVSKPFHMPILAARIRNLLAARKQMRERFSGHELIVEPSEITVVSSDERLLQRAIGVVEEHLDDVDFNVEAFSSAMYMSRSTLYLKLKGLVGQTPQEFIRTLRLKCAAQLLIGSTDNMSEIAMRVGWLEPTHFSRAFKKQFGCSPSDYRNNHLER</sequence>
<dbReference type="Proteomes" id="UP000464954">
    <property type="component" value="Chromosome"/>
</dbReference>
<dbReference type="SMART" id="SM00342">
    <property type="entry name" value="HTH_ARAC"/>
    <property type="match status" value="1"/>
</dbReference>
<evidence type="ECO:0000256" key="3">
    <source>
        <dbReference type="ARBA" id="ARBA00023015"/>
    </source>
</evidence>
<dbReference type="PANTHER" id="PTHR43547:SF2">
    <property type="entry name" value="HYBRID SIGNAL TRANSDUCTION HISTIDINE KINASE C"/>
    <property type="match status" value="1"/>
</dbReference>